<dbReference type="Proteomes" id="UP001597510">
    <property type="component" value="Unassembled WGS sequence"/>
</dbReference>
<dbReference type="SUPFAM" id="SSF52743">
    <property type="entry name" value="Subtilisin-like"/>
    <property type="match status" value="1"/>
</dbReference>
<name>A0ABW5J8F4_9BACT</name>
<accession>A0ABW5J8F4</accession>
<reference evidence="9" key="1">
    <citation type="journal article" date="2019" name="Int. J. Syst. Evol. Microbiol.">
        <title>The Global Catalogue of Microorganisms (GCM) 10K type strain sequencing project: providing services to taxonomists for standard genome sequencing and annotation.</title>
        <authorList>
            <consortium name="The Broad Institute Genomics Platform"/>
            <consortium name="The Broad Institute Genome Sequencing Center for Infectious Disease"/>
            <person name="Wu L."/>
            <person name="Ma J."/>
        </authorList>
    </citation>
    <scope>NUCLEOTIDE SEQUENCE [LARGE SCALE GENOMIC DNA]</scope>
    <source>
        <strain evidence="9">KCTC 52344</strain>
    </source>
</reference>
<dbReference type="NCBIfam" id="TIGR04183">
    <property type="entry name" value="Por_Secre_tail"/>
    <property type="match status" value="1"/>
</dbReference>
<dbReference type="CDD" id="cd07493">
    <property type="entry name" value="Peptidases_S8_9"/>
    <property type="match status" value="1"/>
</dbReference>
<dbReference type="InterPro" id="IPR015500">
    <property type="entry name" value="Peptidase_S8_subtilisin-rel"/>
</dbReference>
<feature type="signal peptide" evidence="6">
    <location>
        <begin position="1"/>
        <end position="19"/>
    </location>
</feature>
<keyword evidence="6" id="KW-0732">Signal</keyword>
<dbReference type="PRINTS" id="PR00723">
    <property type="entry name" value="SUBTILISIN"/>
</dbReference>
<feature type="active site" description="Charge relay system" evidence="5">
    <location>
        <position position="217"/>
    </location>
</feature>
<keyword evidence="9" id="KW-1185">Reference proteome</keyword>
<feature type="chain" id="PRO_5046912753" evidence="6">
    <location>
        <begin position="20"/>
        <end position="548"/>
    </location>
</feature>
<evidence type="ECO:0000256" key="4">
    <source>
        <dbReference type="ARBA" id="ARBA00022825"/>
    </source>
</evidence>
<dbReference type="PROSITE" id="PS00136">
    <property type="entry name" value="SUBTILASE_ASP"/>
    <property type="match status" value="1"/>
</dbReference>
<evidence type="ECO:0000256" key="5">
    <source>
        <dbReference type="PROSITE-ProRule" id="PRU01240"/>
    </source>
</evidence>
<dbReference type="Pfam" id="PF00082">
    <property type="entry name" value="Peptidase_S8"/>
    <property type="match status" value="1"/>
</dbReference>
<feature type="domain" description="Peptidase S8/S53" evidence="7">
    <location>
        <begin position="168"/>
        <end position="441"/>
    </location>
</feature>
<proteinExistence type="inferred from homology"/>
<dbReference type="PANTHER" id="PTHR43806">
    <property type="entry name" value="PEPTIDASE S8"/>
    <property type="match status" value="1"/>
</dbReference>
<organism evidence="8 9">
    <name type="scientific">Emticicia soli</name>
    <dbReference type="NCBI Taxonomy" id="2027878"/>
    <lineage>
        <taxon>Bacteria</taxon>
        <taxon>Pseudomonadati</taxon>
        <taxon>Bacteroidota</taxon>
        <taxon>Cytophagia</taxon>
        <taxon>Cytophagales</taxon>
        <taxon>Leadbetterellaceae</taxon>
        <taxon>Emticicia</taxon>
    </lineage>
</organism>
<dbReference type="PANTHER" id="PTHR43806:SF67">
    <property type="entry name" value="EGF-LIKE DOMAIN-CONTAINING PROTEIN"/>
    <property type="match status" value="1"/>
</dbReference>
<dbReference type="PROSITE" id="PS51892">
    <property type="entry name" value="SUBTILASE"/>
    <property type="match status" value="1"/>
</dbReference>
<gene>
    <name evidence="8" type="ORF">ACFSR2_13275</name>
</gene>
<evidence type="ECO:0000259" key="7">
    <source>
        <dbReference type="Pfam" id="PF00082"/>
    </source>
</evidence>
<dbReference type="InterPro" id="IPR017317">
    <property type="entry name" value="Pept_S8_subtilisin_bacteroid-2"/>
</dbReference>
<dbReference type="InterPro" id="IPR036852">
    <property type="entry name" value="Peptidase_S8/S53_dom_sf"/>
</dbReference>
<evidence type="ECO:0000256" key="1">
    <source>
        <dbReference type="ARBA" id="ARBA00011073"/>
    </source>
</evidence>
<protein>
    <submittedName>
        <fullName evidence="8">S8 family serine peptidase</fullName>
    </submittedName>
</protein>
<dbReference type="InterPro" id="IPR026444">
    <property type="entry name" value="Secre_tail"/>
</dbReference>
<sequence>MKKNLLVFFVLLCQFSAFAQNQYLVVFKDKANSTYAVSNPKQFLSERSIQRRAKQKIAITERDLPPNVSYLAEISKTGAKILYKSRWLNAALVQTDAATLNKILQLPFVKGLEGAGDIRNARTNVVLESSAPRNKFGIEEGDLFDNGLSATQLAMLGADKMHQKGFRGEGMLIGVLDSGFLNADKLSFFKDLFAEKRVVGTYDFVASELNVYNDHSHGTNVLSCMAAYESGRIVGTAYKASYLLLRTEDTSSETKREEANWLFGAEMADSVGVDVINTSLGYTTFDNPAQNYKYSDLNGDYALATRAADWAAQAGILVVASAGNEGDDSWKYIGTPADADSIIAVGAVGSNRVVAGFSSYGPSGDGRIKPELAAQGFGTLLGTPNNVTSYGNGTSYASPLLAGFATGFWQAFPELTNMQVRDYLIRSASQYENPDDRIGFGIPDFEKASEIAELDKFIANLKKQGKDVVVFPNPANSQTDPMKVWVLKDDAGTNFDYKLVDMTGKTIWSLTTTDKNIILPTKIDYWQTNYILKVTSENLNFTTKVARN</sequence>
<dbReference type="PIRSF" id="PIRSF037903">
    <property type="entry name" value="Subtilisin_rel_GFO_2223"/>
    <property type="match status" value="1"/>
</dbReference>
<feature type="active site" description="Charge relay system" evidence="5">
    <location>
        <position position="177"/>
    </location>
</feature>
<comment type="similarity">
    <text evidence="1 5">Belongs to the peptidase S8 family.</text>
</comment>
<dbReference type="EMBL" id="JBHULC010000011">
    <property type="protein sequence ID" value="MFD2521863.1"/>
    <property type="molecule type" value="Genomic_DNA"/>
</dbReference>
<dbReference type="InterPro" id="IPR000209">
    <property type="entry name" value="Peptidase_S8/S53_dom"/>
</dbReference>
<keyword evidence="2 5" id="KW-0645">Protease</keyword>
<evidence type="ECO:0000313" key="9">
    <source>
        <dbReference type="Proteomes" id="UP001597510"/>
    </source>
</evidence>
<keyword evidence="3 5" id="KW-0378">Hydrolase</keyword>
<evidence type="ECO:0000313" key="8">
    <source>
        <dbReference type="EMBL" id="MFD2521863.1"/>
    </source>
</evidence>
<evidence type="ECO:0000256" key="3">
    <source>
        <dbReference type="ARBA" id="ARBA00022801"/>
    </source>
</evidence>
<dbReference type="InterPro" id="IPR023827">
    <property type="entry name" value="Peptidase_S8_Asp-AS"/>
</dbReference>
<dbReference type="RefSeq" id="WP_340236138.1">
    <property type="nucleotide sequence ID" value="NZ_JBBEWC010000005.1"/>
</dbReference>
<keyword evidence="4 5" id="KW-0720">Serine protease</keyword>
<evidence type="ECO:0000256" key="6">
    <source>
        <dbReference type="SAM" id="SignalP"/>
    </source>
</evidence>
<dbReference type="Gene3D" id="3.40.50.200">
    <property type="entry name" value="Peptidase S8/S53 domain"/>
    <property type="match status" value="1"/>
</dbReference>
<dbReference type="InterPro" id="IPR050131">
    <property type="entry name" value="Peptidase_S8_subtilisin-like"/>
</dbReference>
<comment type="caution">
    <text evidence="8">The sequence shown here is derived from an EMBL/GenBank/DDBJ whole genome shotgun (WGS) entry which is preliminary data.</text>
</comment>
<evidence type="ECO:0000256" key="2">
    <source>
        <dbReference type="ARBA" id="ARBA00022670"/>
    </source>
</evidence>
<feature type="active site" description="Charge relay system" evidence="5">
    <location>
        <position position="395"/>
    </location>
</feature>